<keyword evidence="3 7" id="KW-0049">Antioxidant</keyword>
<comment type="similarity">
    <text evidence="1 7">Belongs to the peroxiredoxin family. Prx5 subfamily.</text>
</comment>
<comment type="caution">
    <text evidence="9">The sequence shown here is derived from an EMBL/GenBank/DDBJ whole genome shotgun (WGS) entry which is preliminary data.</text>
</comment>
<gene>
    <name evidence="9" type="ORF">Cboi02_000290800</name>
</gene>
<dbReference type="GO" id="GO:0042744">
    <property type="term" value="P:hydrogen peroxide catabolic process"/>
    <property type="evidence" value="ECO:0007669"/>
    <property type="project" value="TreeGrafter"/>
</dbReference>
<dbReference type="GO" id="GO:0034599">
    <property type="term" value="P:cellular response to oxidative stress"/>
    <property type="evidence" value="ECO:0007669"/>
    <property type="project" value="InterPro"/>
</dbReference>
<dbReference type="InterPro" id="IPR037944">
    <property type="entry name" value="PRX5-like"/>
</dbReference>
<dbReference type="CDD" id="cd03013">
    <property type="entry name" value="PRX5_like"/>
    <property type="match status" value="1"/>
</dbReference>
<feature type="domain" description="Thioredoxin" evidence="8">
    <location>
        <begin position="4"/>
        <end position="167"/>
    </location>
</feature>
<dbReference type="InterPro" id="IPR013740">
    <property type="entry name" value="Redoxin"/>
</dbReference>
<evidence type="ECO:0000256" key="6">
    <source>
        <dbReference type="PIRSR" id="PIRSR637944-1"/>
    </source>
</evidence>
<feature type="active site" description="Cysteine sulfenic acid (-SOH) intermediate" evidence="6">
    <location>
        <position position="53"/>
    </location>
</feature>
<dbReference type="PANTHER" id="PTHR10430">
    <property type="entry name" value="PEROXIREDOXIN"/>
    <property type="match status" value="1"/>
</dbReference>
<evidence type="ECO:0000256" key="7">
    <source>
        <dbReference type="RuleBase" id="RU366011"/>
    </source>
</evidence>
<dbReference type="GO" id="GO:0005739">
    <property type="term" value="C:mitochondrion"/>
    <property type="evidence" value="ECO:0007669"/>
    <property type="project" value="TreeGrafter"/>
</dbReference>
<evidence type="ECO:0000313" key="9">
    <source>
        <dbReference type="EMBL" id="GME70641.1"/>
    </source>
</evidence>
<keyword evidence="4 7" id="KW-0560">Oxidoreductase</keyword>
<dbReference type="Pfam" id="PF08534">
    <property type="entry name" value="Redoxin"/>
    <property type="match status" value="1"/>
</dbReference>
<dbReference type="InterPro" id="IPR013766">
    <property type="entry name" value="Thioredoxin_domain"/>
</dbReference>
<evidence type="ECO:0000256" key="2">
    <source>
        <dbReference type="ARBA" id="ARBA00022559"/>
    </source>
</evidence>
<evidence type="ECO:0000256" key="4">
    <source>
        <dbReference type="ARBA" id="ARBA00023002"/>
    </source>
</evidence>
<dbReference type="PROSITE" id="PS51352">
    <property type="entry name" value="THIOREDOXIN_2"/>
    <property type="match status" value="1"/>
</dbReference>
<keyword evidence="2 7" id="KW-0575">Peroxidase</keyword>
<evidence type="ECO:0000256" key="3">
    <source>
        <dbReference type="ARBA" id="ARBA00022862"/>
    </source>
</evidence>
<evidence type="ECO:0000256" key="5">
    <source>
        <dbReference type="ARBA" id="ARBA00023284"/>
    </source>
</evidence>
<accession>A0A9W6SZ98</accession>
<sequence>MAPIKRGDRFPTTDDVYYIPPEGGEPGPLELSKFVKTKKFVVVSVPGAFTPPCTEQHLPGYIKNLPRILSKGVDFVLVISQNDPFVLKGWKKELGAADAKKLVFVSDPNLTLTKKLGSTIDLSAIGLGTRSGRLALIVNRSGIVEYAAIENGGEVDVSTAQKIIAKL</sequence>
<name>A0A9W6SZ98_CANBO</name>
<organism evidence="9 10">
    <name type="scientific">Candida boidinii</name>
    <name type="common">Yeast</name>
    <dbReference type="NCBI Taxonomy" id="5477"/>
    <lineage>
        <taxon>Eukaryota</taxon>
        <taxon>Fungi</taxon>
        <taxon>Dikarya</taxon>
        <taxon>Ascomycota</taxon>
        <taxon>Saccharomycotina</taxon>
        <taxon>Pichiomycetes</taxon>
        <taxon>Pichiales</taxon>
        <taxon>Pichiaceae</taxon>
        <taxon>Ogataea</taxon>
        <taxon>Ogataea/Candida clade</taxon>
    </lineage>
</organism>
<evidence type="ECO:0000256" key="1">
    <source>
        <dbReference type="ARBA" id="ARBA00010505"/>
    </source>
</evidence>
<dbReference type="PANTHER" id="PTHR10430:SF16">
    <property type="entry name" value="PEROXIREDOXIN-5, MITOCHONDRIAL"/>
    <property type="match status" value="1"/>
</dbReference>
<dbReference type="Gene3D" id="3.40.30.10">
    <property type="entry name" value="Glutaredoxin"/>
    <property type="match status" value="1"/>
</dbReference>
<keyword evidence="5 7" id="KW-0676">Redox-active center</keyword>
<evidence type="ECO:0000313" key="10">
    <source>
        <dbReference type="Proteomes" id="UP001165120"/>
    </source>
</evidence>
<dbReference type="EMBL" id="BSXN01000931">
    <property type="protein sequence ID" value="GME70641.1"/>
    <property type="molecule type" value="Genomic_DNA"/>
</dbReference>
<dbReference type="GO" id="GO:0045454">
    <property type="term" value="P:cell redox homeostasis"/>
    <property type="evidence" value="ECO:0007669"/>
    <property type="project" value="TreeGrafter"/>
</dbReference>
<protein>
    <submittedName>
        <fullName evidence="9">Unnamed protein product</fullName>
    </submittedName>
</protein>
<evidence type="ECO:0000259" key="8">
    <source>
        <dbReference type="PROSITE" id="PS51352"/>
    </source>
</evidence>
<dbReference type="InterPro" id="IPR036249">
    <property type="entry name" value="Thioredoxin-like_sf"/>
</dbReference>
<dbReference type="AlphaFoldDB" id="A0A9W6SZ98"/>
<keyword evidence="10" id="KW-1185">Reference proteome</keyword>
<dbReference type="GO" id="GO:0005777">
    <property type="term" value="C:peroxisome"/>
    <property type="evidence" value="ECO:0007669"/>
    <property type="project" value="TreeGrafter"/>
</dbReference>
<reference evidence="9" key="1">
    <citation type="submission" date="2023-04" db="EMBL/GenBank/DDBJ databases">
        <title>Candida boidinii NBRC 10035.</title>
        <authorList>
            <person name="Ichikawa N."/>
            <person name="Sato H."/>
            <person name="Tonouchi N."/>
        </authorList>
    </citation>
    <scope>NUCLEOTIDE SEQUENCE</scope>
    <source>
        <strain evidence="9">NBRC 10035</strain>
    </source>
</reference>
<dbReference type="GO" id="GO:0008379">
    <property type="term" value="F:thioredoxin peroxidase activity"/>
    <property type="evidence" value="ECO:0007669"/>
    <property type="project" value="InterPro"/>
</dbReference>
<proteinExistence type="inferred from homology"/>
<dbReference type="Proteomes" id="UP001165120">
    <property type="component" value="Unassembled WGS sequence"/>
</dbReference>
<dbReference type="SUPFAM" id="SSF52833">
    <property type="entry name" value="Thioredoxin-like"/>
    <property type="match status" value="1"/>
</dbReference>
<comment type="function">
    <text evidence="7">Thiol-specific peroxidase that catalyzes the reduction of hydrogen peroxide and organic hydroperoxides to water and alcohols, respectively. Plays a role in cell protection against oxidative stress by detoxifying peroxides.</text>
</comment>